<dbReference type="GO" id="GO:0003700">
    <property type="term" value="F:DNA-binding transcription factor activity"/>
    <property type="evidence" value="ECO:0007669"/>
    <property type="project" value="InterPro"/>
</dbReference>
<dbReference type="RefSeq" id="WP_148351828.1">
    <property type="nucleotide sequence ID" value="NZ_JBHSBF010000034.1"/>
</dbReference>
<keyword evidence="3" id="KW-0238">DNA-binding</keyword>
<gene>
    <name evidence="6" type="ORF">FXF65_21755</name>
</gene>
<evidence type="ECO:0000313" key="7">
    <source>
        <dbReference type="Proteomes" id="UP000322634"/>
    </source>
</evidence>
<sequence>MDLDLALVRAFTATAETLHFGRAAEALRTSQQTVSKRIARLEGLLGVRLFERAGGVRLTGAGERFLPAAREALAAGGRAVGAARGEQPVVRVDTWGHLYAPMRTVAHVAETFGAPRLEPGAGRDWPSVAQALLRGDADLGFGRVHPLPGGADAGLGHRLVRLEPVDALVSDSHPRADADALRPVELRGDTLWCPAPLTRLDFLRHFADEFWITRREDGPNLGLEHLVERLRGDASCFTLFPADAPLPAGTGLRSIPLVDPTPLYAWSLAWRESVPPPRLDAVLRAFDEVGRARRWLDYRPDRDWLPDSDRAAALEHAEKP</sequence>
<dbReference type="AlphaFoldDB" id="A0A5D0U5A1"/>
<dbReference type="Proteomes" id="UP000322634">
    <property type="component" value="Unassembled WGS sequence"/>
</dbReference>
<dbReference type="SUPFAM" id="SSF53850">
    <property type="entry name" value="Periplasmic binding protein-like II"/>
    <property type="match status" value="1"/>
</dbReference>
<evidence type="ECO:0000256" key="4">
    <source>
        <dbReference type="ARBA" id="ARBA00023163"/>
    </source>
</evidence>
<dbReference type="InterPro" id="IPR000847">
    <property type="entry name" value="LysR_HTH_N"/>
</dbReference>
<evidence type="ECO:0000259" key="5">
    <source>
        <dbReference type="PROSITE" id="PS50931"/>
    </source>
</evidence>
<proteinExistence type="inferred from homology"/>
<keyword evidence="4" id="KW-0804">Transcription</keyword>
<evidence type="ECO:0000256" key="2">
    <source>
        <dbReference type="ARBA" id="ARBA00023015"/>
    </source>
</evidence>
<accession>A0A5D0U5A1</accession>
<dbReference type="Pfam" id="PF00126">
    <property type="entry name" value="HTH_1"/>
    <property type="match status" value="1"/>
</dbReference>
<evidence type="ECO:0000256" key="1">
    <source>
        <dbReference type="ARBA" id="ARBA00009437"/>
    </source>
</evidence>
<dbReference type="GO" id="GO:0003677">
    <property type="term" value="F:DNA binding"/>
    <property type="evidence" value="ECO:0007669"/>
    <property type="project" value="UniProtKB-KW"/>
</dbReference>
<feature type="domain" description="HTH lysR-type" evidence="5">
    <location>
        <begin position="3"/>
        <end position="59"/>
    </location>
</feature>
<dbReference type="Gene3D" id="1.10.10.10">
    <property type="entry name" value="Winged helix-like DNA-binding domain superfamily/Winged helix DNA-binding domain"/>
    <property type="match status" value="1"/>
</dbReference>
<dbReference type="PROSITE" id="PS50931">
    <property type="entry name" value="HTH_LYSR"/>
    <property type="match status" value="1"/>
</dbReference>
<dbReference type="SUPFAM" id="SSF46785">
    <property type="entry name" value="Winged helix' DNA-binding domain"/>
    <property type="match status" value="1"/>
</dbReference>
<organism evidence="6 7">
    <name type="scientific">Actinomadura syzygii</name>
    <dbReference type="NCBI Taxonomy" id="1427538"/>
    <lineage>
        <taxon>Bacteria</taxon>
        <taxon>Bacillati</taxon>
        <taxon>Actinomycetota</taxon>
        <taxon>Actinomycetes</taxon>
        <taxon>Streptosporangiales</taxon>
        <taxon>Thermomonosporaceae</taxon>
        <taxon>Actinomadura</taxon>
    </lineage>
</organism>
<evidence type="ECO:0000256" key="3">
    <source>
        <dbReference type="ARBA" id="ARBA00023125"/>
    </source>
</evidence>
<dbReference type="OrthoDB" id="3828349at2"/>
<comment type="caution">
    <text evidence="6">The sequence shown here is derived from an EMBL/GenBank/DDBJ whole genome shotgun (WGS) entry which is preliminary data.</text>
</comment>
<dbReference type="EMBL" id="VSFF01000008">
    <property type="protein sequence ID" value="TYC13134.1"/>
    <property type="molecule type" value="Genomic_DNA"/>
</dbReference>
<name>A0A5D0U5A1_9ACTN</name>
<dbReference type="InterPro" id="IPR036390">
    <property type="entry name" value="WH_DNA-bd_sf"/>
</dbReference>
<dbReference type="PANTHER" id="PTHR30346">
    <property type="entry name" value="TRANSCRIPTIONAL DUAL REGULATOR HCAR-RELATED"/>
    <property type="match status" value="1"/>
</dbReference>
<keyword evidence="7" id="KW-1185">Reference proteome</keyword>
<comment type="similarity">
    <text evidence="1">Belongs to the LysR transcriptional regulatory family.</text>
</comment>
<dbReference type="InterPro" id="IPR036388">
    <property type="entry name" value="WH-like_DNA-bd_sf"/>
</dbReference>
<dbReference type="Gene3D" id="3.40.190.10">
    <property type="entry name" value="Periplasmic binding protein-like II"/>
    <property type="match status" value="2"/>
</dbReference>
<protein>
    <submittedName>
        <fullName evidence="6">LysR family transcriptional regulator</fullName>
    </submittedName>
</protein>
<dbReference type="GO" id="GO:0032993">
    <property type="term" value="C:protein-DNA complex"/>
    <property type="evidence" value="ECO:0007669"/>
    <property type="project" value="TreeGrafter"/>
</dbReference>
<keyword evidence="2" id="KW-0805">Transcription regulation</keyword>
<dbReference type="PANTHER" id="PTHR30346:SF0">
    <property type="entry name" value="HCA OPERON TRANSCRIPTIONAL ACTIVATOR HCAR"/>
    <property type="match status" value="1"/>
</dbReference>
<evidence type="ECO:0000313" key="6">
    <source>
        <dbReference type="EMBL" id="TYC13134.1"/>
    </source>
</evidence>
<reference evidence="6 7" key="1">
    <citation type="submission" date="2019-08" db="EMBL/GenBank/DDBJ databases">
        <title>Actinomadura sp. nov. CYP1-5 isolated from mountain soil.</title>
        <authorList>
            <person name="Songsumanus A."/>
            <person name="Kuncharoen N."/>
            <person name="Kudo T."/>
            <person name="Yuki M."/>
            <person name="Igarashi Y."/>
            <person name="Tanasupawat S."/>
        </authorList>
    </citation>
    <scope>NUCLEOTIDE SEQUENCE [LARGE SCALE GENOMIC DNA]</scope>
    <source>
        <strain evidence="6 7">GKU157</strain>
    </source>
</reference>
<dbReference type="PRINTS" id="PR00039">
    <property type="entry name" value="HTHLYSR"/>
</dbReference>